<sequence>MKPAIEAQIKAQELIQQARNILSSNKAWGSVNVNTESDMEALQYFAIASQELDLTFKFDSSPFYSAMTAEKDNLCFTIFFPLNEQERAAHEADMAEWLAENDRARMNVPHYEMEEI</sequence>
<evidence type="ECO:0000313" key="1">
    <source>
        <dbReference type="EMBL" id="KIL77696.1"/>
    </source>
</evidence>
<reference evidence="1 2" key="1">
    <citation type="submission" date="2015-01" db="EMBL/GenBank/DDBJ databases">
        <title>Genome Assembly of Bacillus badius MTCC 1458.</title>
        <authorList>
            <person name="Verma A."/>
            <person name="Khatri I."/>
            <person name="Mual P."/>
            <person name="Subramanian S."/>
            <person name="Krishnamurthi S."/>
        </authorList>
    </citation>
    <scope>NUCLEOTIDE SEQUENCE [LARGE SCALE GENOMIC DNA]</scope>
    <source>
        <strain evidence="1 2">MTCC 1458</strain>
    </source>
</reference>
<evidence type="ECO:0000313" key="2">
    <source>
        <dbReference type="Proteomes" id="UP000031982"/>
    </source>
</evidence>
<dbReference type="RefSeq" id="WP_041114090.1">
    <property type="nucleotide sequence ID" value="NZ_JARTHD010000051.1"/>
</dbReference>
<proteinExistence type="predicted"/>
<organism evidence="1 2">
    <name type="scientific">Bacillus badius</name>
    <dbReference type="NCBI Taxonomy" id="1455"/>
    <lineage>
        <taxon>Bacteria</taxon>
        <taxon>Bacillati</taxon>
        <taxon>Bacillota</taxon>
        <taxon>Bacilli</taxon>
        <taxon>Bacillales</taxon>
        <taxon>Bacillaceae</taxon>
        <taxon>Pseudobacillus</taxon>
    </lineage>
</organism>
<accession>A0ABR5ASF6</accession>
<gene>
    <name evidence="1" type="ORF">SD77_1369</name>
</gene>
<dbReference type="Proteomes" id="UP000031982">
    <property type="component" value="Unassembled WGS sequence"/>
</dbReference>
<name>A0ABR5ASF6_BACBA</name>
<dbReference type="EMBL" id="JXLP01000013">
    <property type="protein sequence ID" value="KIL77696.1"/>
    <property type="molecule type" value="Genomic_DNA"/>
</dbReference>
<keyword evidence="2" id="KW-1185">Reference proteome</keyword>
<protein>
    <submittedName>
        <fullName evidence="1">Uncharacterized protein</fullName>
    </submittedName>
</protein>
<comment type="caution">
    <text evidence="1">The sequence shown here is derived from an EMBL/GenBank/DDBJ whole genome shotgun (WGS) entry which is preliminary data.</text>
</comment>